<dbReference type="PANTHER" id="PTHR32154:SF20">
    <property type="entry name" value="2-OXOGLUTARATE OXIDOREDUCTASE SUBUNIT KORA"/>
    <property type="match status" value="1"/>
</dbReference>
<dbReference type="PANTHER" id="PTHR32154">
    <property type="entry name" value="PYRUVATE-FLAVODOXIN OXIDOREDUCTASE-RELATED"/>
    <property type="match status" value="1"/>
</dbReference>
<dbReference type="GO" id="GO:0047553">
    <property type="term" value="F:2-oxoglutarate synthase activity"/>
    <property type="evidence" value="ECO:0007669"/>
    <property type="project" value="UniProtKB-EC"/>
</dbReference>
<dbReference type="Gene3D" id="3.40.50.920">
    <property type="match status" value="1"/>
</dbReference>
<dbReference type="RefSeq" id="WP_218110834.1">
    <property type="nucleotide sequence ID" value="NZ_CP065383.1"/>
</dbReference>
<dbReference type="InterPro" id="IPR019752">
    <property type="entry name" value="Pyrv/ketoisovalerate_OxRed_cat"/>
</dbReference>
<dbReference type="EC" id="1.2.7.3" evidence="4"/>
<accession>A0A7T1ALW0</accession>
<dbReference type="FunFam" id="3.40.50.970:FF:000022">
    <property type="entry name" value="2-oxoglutarate ferredoxin oxidoreductase alpha subunit"/>
    <property type="match status" value="1"/>
</dbReference>
<dbReference type="Pfam" id="PF01855">
    <property type="entry name" value="POR_N"/>
    <property type="match status" value="1"/>
</dbReference>
<protein>
    <submittedName>
        <fullName evidence="4">2-oxoglutarate oxidoreductase subunit KorA</fullName>
        <ecNumber evidence="4">1.2.7.3</ecNumber>
    </submittedName>
</protein>
<organism evidence="4 5">
    <name type="scientific">Atribacter laminatus</name>
    <dbReference type="NCBI Taxonomy" id="2847778"/>
    <lineage>
        <taxon>Bacteria</taxon>
        <taxon>Pseudomonadati</taxon>
        <taxon>Atribacterota</taxon>
        <taxon>Atribacteria</taxon>
        <taxon>Atribacterales</taxon>
        <taxon>Atribacteraceae</taxon>
        <taxon>Atribacter</taxon>
    </lineage>
</organism>
<dbReference type="AlphaFoldDB" id="A0A7T1ALW0"/>
<dbReference type="SUPFAM" id="SSF52518">
    <property type="entry name" value="Thiamin diphosphate-binding fold (THDP-binding)"/>
    <property type="match status" value="1"/>
</dbReference>
<evidence type="ECO:0000313" key="5">
    <source>
        <dbReference type="Proteomes" id="UP000594463"/>
    </source>
</evidence>
<dbReference type="EMBL" id="CP065383">
    <property type="protein sequence ID" value="QPM68321.1"/>
    <property type="molecule type" value="Genomic_DNA"/>
</dbReference>
<dbReference type="InterPro" id="IPR002869">
    <property type="entry name" value="Pyrv_flavodox_OxRed_cen"/>
</dbReference>
<keyword evidence="1 4" id="KW-0560">Oxidoreductase</keyword>
<feature type="domain" description="Pyruvate flavodoxin/ferredoxin oxidoreductase pyrimidine binding" evidence="3">
    <location>
        <begin position="208"/>
        <end position="440"/>
    </location>
</feature>
<proteinExistence type="predicted"/>
<feature type="domain" description="Pyruvate/ketoisovalerate oxidoreductase catalytic" evidence="2">
    <location>
        <begin position="12"/>
        <end position="170"/>
    </location>
</feature>
<gene>
    <name evidence="4" type="primary">korA_1</name>
    <name evidence="4" type="ORF">RT761_01539</name>
</gene>
<dbReference type="Proteomes" id="UP000594463">
    <property type="component" value="Chromosome"/>
</dbReference>
<dbReference type="InterPro" id="IPR029061">
    <property type="entry name" value="THDP-binding"/>
</dbReference>
<dbReference type="SUPFAM" id="SSF52922">
    <property type="entry name" value="TK C-terminal domain-like"/>
    <property type="match status" value="1"/>
</dbReference>
<dbReference type="InterPro" id="IPR009014">
    <property type="entry name" value="Transketo_C/PFOR_II"/>
</dbReference>
<dbReference type="NCBIfam" id="TIGR03710">
    <property type="entry name" value="OAFO_sf"/>
    <property type="match status" value="1"/>
</dbReference>
<dbReference type="SUPFAM" id="SSF53323">
    <property type="entry name" value="Pyruvate-ferredoxin oxidoreductase, PFOR, domain III"/>
    <property type="match status" value="1"/>
</dbReference>
<name>A0A7T1ALW0_ATRLM</name>
<dbReference type="CDD" id="cd07034">
    <property type="entry name" value="TPP_PYR_PFOR_IOR-alpha_like"/>
    <property type="match status" value="1"/>
</dbReference>
<dbReference type="InterPro" id="IPR050722">
    <property type="entry name" value="Pyruvate:ferred/Flavod_OxRd"/>
</dbReference>
<evidence type="ECO:0000259" key="3">
    <source>
        <dbReference type="Pfam" id="PF01855"/>
    </source>
</evidence>
<dbReference type="Gene3D" id="3.40.50.970">
    <property type="match status" value="1"/>
</dbReference>
<dbReference type="Pfam" id="PF01558">
    <property type="entry name" value="POR"/>
    <property type="match status" value="1"/>
</dbReference>
<keyword evidence="5" id="KW-1185">Reference proteome</keyword>
<evidence type="ECO:0000259" key="2">
    <source>
        <dbReference type="Pfam" id="PF01558"/>
    </source>
</evidence>
<dbReference type="InterPro" id="IPR002880">
    <property type="entry name" value="Pyrv_Fd/Flavodoxin_OxRdtase_N"/>
</dbReference>
<evidence type="ECO:0000256" key="1">
    <source>
        <dbReference type="ARBA" id="ARBA00023002"/>
    </source>
</evidence>
<dbReference type="GO" id="GO:0006979">
    <property type="term" value="P:response to oxidative stress"/>
    <property type="evidence" value="ECO:0007669"/>
    <property type="project" value="TreeGrafter"/>
</dbReference>
<dbReference type="KEGG" id="alam:RT761_01539"/>
<dbReference type="Gene3D" id="3.40.920.10">
    <property type="entry name" value="Pyruvate-ferredoxin oxidoreductase, PFOR, domain III"/>
    <property type="match status" value="1"/>
</dbReference>
<evidence type="ECO:0000313" key="4">
    <source>
        <dbReference type="EMBL" id="QPM68321.1"/>
    </source>
</evidence>
<reference evidence="4 5" key="1">
    <citation type="journal article" date="2021" name="Nat. Commun.">
        <title>Isolation of a member of the candidate phylum Atribacteria reveals a unique cell membrane structure.</title>
        <authorList>
            <person name="Taiki K."/>
            <person name="Nobu M.K."/>
            <person name="Kusada H."/>
            <person name="Meng X.-Y."/>
            <person name="Hosoki N."/>
            <person name="Uematsu K."/>
            <person name="Yoshioka H."/>
            <person name="Kamagata Y."/>
            <person name="Tamaki H."/>
        </authorList>
    </citation>
    <scope>NUCLEOTIDE SEQUENCE [LARGE SCALE GENOMIC DNA]</scope>
    <source>
        <strain evidence="4 5">RT761</strain>
    </source>
</reference>
<sequence length="565" mass="62446">MPDITITIGGEAGQGVQTIGEVLSRILIRNGFYVFSIQDYHSRIRGGHNSVQVRFSDQPIQAIGTDTDLLVCLNHETQEIHQTALKKDGIMIGTISSPPSPSLPSSMVSIHFNEMAKELGNRIFANIIAVGALIEILGIDEKIAELYLEEIFQKKGKDIIRLNKEALALGQKEIRKHQISRKFLDKRNGSQNPGKLFIVGGNEALGLGAILAGCTFYSAYPMTPSTGVMNFISSRSKKYGIIVEQAEDEIAAINMAIGASYTGAKAMTATSGGGFCLMVEGLGLAAMTETPIVILDGMRPGPSTGLPTRTSQGDLEFVLSASHDEFPRFVFAPRDPQDAIDTMIRAFNLSDHFQVPVIILSDQYLADSNWTFSQIKVNEKPKNTQTVIGDQNYQRYVLAESGISPRALPGMSEALVVADSDEHDEIGHLTEDLELRVQMHQKRMKKIEKMREKTRPPVYKAGKTATIVGWGSTYGVLYEAREKLVNLGVDVGLLHFNDIYPLSKDILTFIKSVPQPVVIEGNYQGQLARLLERETKIPFSLRINRYDGRPFFVNELMNQIREVLS</sequence>
<dbReference type="InterPro" id="IPR022367">
    <property type="entry name" value="2-oxoacid/accept_OxRdtase_asu"/>
</dbReference>